<dbReference type="RefSeq" id="XP_046078507.1">
    <property type="nucleotide sequence ID" value="XM_046219695.1"/>
</dbReference>
<dbReference type="GeneID" id="70249982"/>
<keyword evidence="1" id="KW-0812">Transmembrane</keyword>
<comment type="caution">
    <text evidence="2">The sequence shown here is derived from an EMBL/GenBank/DDBJ whole genome shotgun (WGS) entry which is preliminary data.</text>
</comment>
<reference evidence="2" key="1">
    <citation type="submission" date="2021-12" db="EMBL/GenBank/DDBJ databases">
        <title>Convergent genome expansion in fungi linked to evolution of root-endophyte symbiosis.</title>
        <authorList>
            <consortium name="DOE Joint Genome Institute"/>
            <person name="Ke Y.-H."/>
            <person name="Bonito G."/>
            <person name="Liao H.-L."/>
            <person name="Looney B."/>
            <person name="Rojas-Flechas A."/>
            <person name="Nash J."/>
            <person name="Hameed K."/>
            <person name="Schadt C."/>
            <person name="Martin F."/>
            <person name="Crous P.W."/>
            <person name="Miettinen O."/>
            <person name="Magnuson J.K."/>
            <person name="Labbe J."/>
            <person name="Jacobson D."/>
            <person name="Doktycz M.J."/>
            <person name="Veneault-Fourrey C."/>
            <person name="Kuo A."/>
            <person name="Mondo S."/>
            <person name="Calhoun S."/>
            <person name="Riley R."/>
            <person name="Ohm R."/>
            <person name="LaButti K."/>
            <person name="Andreopoulos B."/>
            <person name="Pangilinan J."/>
            <person name="Nolan M."/>
            <person name="Tritt A."/>
            <person name="Clum A."/>
            <person name="Lipzen A."/>
            <person name="Daum C."/>
            <person name="Barry K."/>
            <person name="Grigoriev I.V."/>
            <person name="Vilgalys R."/>
        </authorList>
    </citation>
    <scope>NUCLEOTIDE SEQUENCE</scope>
    <source>
        <strain evidence="2">PMI_201</strain>
    </source>
</reference>
<name>A0AAD4L694_9EURO</name>
<dbReference type="Pfam" id="PF11374">
    <property type="entry name" value="DUF3176"/>
    <property type="match status" value="1"/>
</dbReference>
<evidence type="ECO:0000313" key="3">
    <source>
        <dbReference type="Proteomes" id="UP001201262"/>
    </source>
</evidence>
<feature type="transmembrane region" description="Helical" evidence="1">
    <location>
        <begin position="101"/>
        <end position="124"/>
    </location>
</feature>
<proteinExistence type="predicted"/>
<dbReference type="Proteomes" id="UP001201262">
    <property type="component" value="Unassembled WGS sequence"/>
</dbReference>
<keyword evidence="1" id="KW-0472">Membrane</keyword>
<dbReference type="InterPro" id="IPR021514">
    <property type="entry name" value="DUF3176"/>
</dbReference>
<sequence>MGVVSLIISIAAFLTIVIILGQYNQHASPSLPFGITLDTVIVFLTAITQLCFLYPVVQGLSQIRWDFFNYGDQPLHDFKKFDDRQGAWGSILLRFSTKGRLSALLAAVLLIISAVVSTLTQAVLNQSTRYVPGSGSTSVLRAIDDSGINFHNVNDAMTMMMNAMTTRANDTYDFDAPSCPTGNCKYPSFGSLAVCAKSHDVSDKLYTMVSPQQWCYQQHEDKWNGRTWGPNICSNYSYVALSPDIYLDYFGAGYVANITNMRVQNGTWNQVSSFDYESFAQNGLNSIYTIYLGSPKTTWNTYLGGLPDTDKYLQHTRAVETLFYVCAQEFSVSTIDGTTVTNVTETLDYVTDTQLFEYTTDNYHYTPEHNRTFVLNGHNYSYYLLSDLMSELLDSFLTGKYNNQTTVGMLLMTPFSLAIGNAIYHNSDIDGGTSVERGSQMQQALEAVMNNTAKGITNWSVLLSKIDFKDFPTNRADNIPGFGLQGPL</sequence>
<evidence type="ECO:0000313" key="2">
    <source>
        <dbReference type="EMBL" id="KAH8705886.1"/>
    </source>
</evidence>
<keyword evidence="1" id="KW-1133">Transmembrane helix</keyword>
<gene>
    <name evidence="2" type="ORF">BGW36DRAFT_422420</name>
</gene>
<accession>A0AAD4L694</accession>
<organism evidence="2 3">
    <name type="scientific">Talaromyces proteolyticus</name>
    <dbReference type="NCBI Taxonomy" id="1131652"/>
    <lineage>
        <taxon>Eukaryota</taxon>
        <taxon>Fungi</taxon>
        <taxon>Dikarya</taxon>
        <taxon>Ascomycota</taxon>
        <taxon>Pezizomycotina</taxon>
        <taxon>Eurotiomycetes</taxon>
        <taxon>Eurotiomycetidae</taxon>
        <taxon>Eurotiales</taxon>
        <taxon>Trichocomaceae</taxon>
        <taxon>Talaromyces</taxon>
        <taxon>Talaromyces sect. Bacilispori</taxon>
    </lineage>
</organism>
<dbReference type="AlphaFoldDB" id="A0AAD4L694"/>
<keyword evidence="3" id="KW-1185">Reference proteome</keyword>
<dbReference type="PANTHER" id="PTHR35394">
    <property type="entry name" value="DUF3176 DOMAIN-CONTAINING PROTEIN"/>
    <property type="match status" value="1"/>
</dbReference>
<dbReference type="PANTHER" id="PTHR35394:SF5">
    <property type="entry name" value="DUF3176 DOMAIN-CONTAINING PROTEIN"/>
    <property type="match status" value="1"/>
</dbReference>
<dbReference type="EMBL" id="JAJTJA010000001">
    <property type="protein sequence ID" value="KAH8705886.1"/>
    <property type="molecule type" value="Genomic_DNA"/>
</dbReference>
<protein>
    <submittedName>
        <fullName evidence="2">Uncharacterized protein</fullName>
    </submittedName>
</protein>
<feature type="transmembrane region" description="Helical" evidence="1">
    <location>
        <begin position="31"/>
        <end position="57"/>
    </location>
</feature>
<evidence type="ECO:0000256" key="1">
    <source>
        <dbReference type="SAM" id="Phobius"/>
    </source>
</evidence>